<keyword evidence="2" id="KW-1185">Reference proteome</keyword>
<sequence>MTLEKESQKRQHGAISAINVGSPARAIPDMARLPEIPDDLFLKSVKKAQNDQALQKSNAVVRMPPSDLLEFYLNLDAIKQMLRNMRGSVRSERLKGGMDSLLADTLKESLSVARLFKGKSLSVFLSKFSIPSDEDVDPVSMDRLVDMLKYVACCVSLTRKFSIKWPDEFVEKVDETKAILVAIIEKARAKNPSIPQLIERLDCH</sequence>
<reference evidence="1" key="1">
    <citation type="submission" date="2013-04" db="EMBL/GenBank/DDBJ databases">
        <title>The genome sequencing project of 58 acetic acid bacteria.</title>
        <authorList>
            <person name="Okamoto-Kainuma A."/>
            <person name="Ishikawa M."/>
            <person name="Umino S."/>
            <person name="Koizumi Y."/>
            <person name="Shiwa Y."/>
            <person name="Yoshikawa H."/>
            <person name="Matsutani M."/>
            <person name="Matsushita K."/>
        </authorList>
    </citation>
    <scope>NUCLEOTIDE SEQUENCE</scope>
    <source>
        <strain evidence="1">DSM 14337</strain>
    </source>
</reference>
<accession>A0ABQ0Q0A3</accession>
<evidence type="ECO:0000313" key="1">
    <source>
        <dbReference type="EMBL" id="GBQ85948.1"/>
    </source>
</evidence>
<name>A0ABQ0Q0A3_9PROT</name>
<proteinExistence type="predicted"/>
<organism evidence="1 2">
    <name type="scientific">Acetobacter malorum DSM 14337</name>
    <dbReference type="NCBI Taxonomy" id="1307910"/>
    <lineage>
        <taxon>Bacteria</taxon>
        <taxon>Pseudomonadati</taxon>
        <taxon>Pseudomonadota</taxon>
        <taxon>Alphaproteobacteria</taxon>
        <taxon>Acetobacterales</taxon>
        <taxon>Acetobacteraceae</taxon>
        <taxon>Acetobacter</taxon>
    </lineage>
</organism>
<dbReference type="Proteomes" id="UP001065047">
    <property type="component" value="Unassembled WGS sequence"/>
</dbReference>
<gene>
    <name evidence="1" type="ORF">AA14337_3203</name>
</gene>
<evidence type="ECO:0000313" key="2">
    <source>
        <dbReference type="Proteomes" id="UP001065047"/>
    </source>
</evidence>
<comment type="caution">
    <text evidence="1">The sequence shown here is derived from an EMBL/GenBank/DDBJ whole genome shotgun (WGS) entry which is preliminary data.</text>
</comment>
<protein>
    <submittedName>
        <fullName evidence="1">Uncharacterized protein</fullName>
    </submittedName>
</protein>
<dbReference type="EMBL" id="BAPF01000056">
    <property type="protein sequence ID" value="GBQ85948.1"/>
    <property type="molecule type" value="Genomic_DNA"/>
</dbReference>